<organism evidence="1 2">
    <name type="scientific">Natronorubrum sediminis</name>
    <dbReference type="NCBI Taxonomy" id="640943"/>
    <lineage>
        <taxon>Archaea</taxon>
        <taxon>Methanobacteriati</taxon>
        <taxon>Methanobacteriota</taxon>
        <taxon>Stenosarchaea group</taxon>
        <taxon>Halobacteria</taxon>
        <taxon>Halobacteriales</taxon>
        <taxon>Natrialbaceae</taxon>
        <taxon>Natronorubrum</taxon>
    </lineage>
</organism>
<dbReference type="Proteomes" id="UP000199112">
    <property type="component" value="Unassembled WGS sequence"/>
</dbReference>
<name>A0A1H6FZH6_9EURY</name>
<evidence type="ECO:0000313" key="1">
    <source>
        <dbReference type="EMBL" id="SEH15105.1"/>
    </source>
</evidence>
<dbReference type="RefSeq" id="WP_281246641.1">
    <property type="nucleotide sequence ID" value="NZ_FNWL01000002.1"/>
</dbReference>
<proteinExistence type="predicted"/>
<gene>
    <name evidence="1" type="ORF">SAMN04487967_1923</name>
</gene>
<protein>
    <submittedName>
        <fullName evidence="1">Uncharacterized protein</fullName>
    </submittedName>
</protein>
<evidence type="ECO:0000313" key="2">
    <source>
        <dbReference type="Proteomes" id="UP000199112"/>
    </source>
</evidence>
<dbReference type="AlphaFoldDB" id="A0A1H6FZH6"/>
<keyword evidence="2" id="KW-1185">Reference proteome</keyword>
<sequence length="44" mass="5074">MAYELHCDSCHLERECADWIEANSDANDHEAAYPDHWVTIVALE</sequence>
<accession>A0A1H6FZH6</accession>
<reference evidence="2" key="1">
    <citation type="submission" date="2016-10" db="EMBL/GenBank/DDBJ databases">
        <authorList>
            <person name="Varghese N."/>
            <person name="Submissions S."/>
        </authorList>
    </citation>
    <scope>NUCLEOTIDE SEQUENCE [LARGE SCALE GENOMIC DNA]</scope>
    <source>
        <strain evidence="2">CGMCC 1.8981</strain>
    </source>
</reference>
<dbReference type="EMBL" id="FNWL01000002">
    <property type="protein sequence ID" value="SEH15105.1"/>
    <property type="molecule type" value="Genomic_DNA"/>
</dbReference>